<proteinExistence type="inferred from homology"/>
<gene>
    <name evidence="5" type="ORF">DIZ78_02165</name>
</gene>
<dbReference type="PANTHER" id="PTHR11049">
    <property type="entry name" value="ACYL COENZYME A THIOESTER HYDROLASE"/>
    <property type="match status" value="1"/>
</dbReference>
<dbReference type="Proteomes" id="UP000254771">
    <property type="component" value="Unassembled WGS sequence"/>
</dbReference>
<dbReference type="Gene3D" id="3.10.129.10">
    <property type="entry name" value="Hotdog Thioesterase"/>
    <property type="match status" value="1"/>
</dbReference>
<dbReference type="InterPro" id="IPR033120">
    <property type="entry name" value="HOTDOG_ACOT"/>
</dbReference>
<dbReference type="Pfam" id="PF03061">
    <property type="entry name" value="4HBT"/>
    <property type="match status" value="1"/>
</dbReference>
<comment type="similarity">
    <text evidence="1">Belongs to the acyl coenzyme A hydrolase family.</text>
</comment>
<organism evidence="5 6">
    <name type="scientific">endosymbiont of Escarpia spicata</name>
    <dbReference type="NCBI Taxonomy" id="2200908"/>
    <lineage>
        <taxon>Bacteria</taxon>
        <taxon>Pseudomonadati</taxon>
        <taxon>Pseudomonadota</taxon>
        <taxon>Gammaproteobacteria</taxon>
        <taxon>sulfur-oxidizing symbionts</taxon>
    </lineage>
</organism>
<sequence length="119" mass="13254">MENHKLVLPEHLNHYGYLFGGNLLKWVDEYAWIAASLEHPGCKFVTIGMENLAFKKSIKLGTILRFDVRRAESGNTSVQYQVDVFADNLETGAEASVFSTSVTFVCLNNAGEKTPVSQQ</sequence>
<evidence type="ECO:0000256" key="1">
    <source>
        <dbReference type="ARBA" id="ARBA00010458"/>
    </source>
</evidence>
<dbReference type="CDD" id="cd03442">
    <property type="entry name" value="BFIT_BACH"/>
    <property type="match status" value="1"/>
</dbReference>
<evidence type="ECO:0000259" key="4">
    <source>
        <dbReference type="PROSITE" id="PS51770"/>
    </source>
</evidence>
<dbReference type="AlphaFoldDB" id="A0A370DV02"/>
<dbReference type="InterPro" id="IPR029069">
    <property type="entry name" value="HotDog_dom_sf"/>
</dbReference>
<protein>
    <submittedName>
        <fullName evidence="5">Acyl-CoA thioesterase</fullName>
    </submittedName>
</protein>
<dbReference type="GO" id="GO:0009062">
    <property type="term" value="P:fatty acid catabolic process"/>
    <property type="evidence" value="ECO:0007669"/>
    <property type="project" value="TreeGrafter"/>
</dbReference>
<evidence type="ECO:0000256" key="2">
    <source>
        <dbReference type="ARBA" id="ARBA00022801"/>
    </source>
</evidence>
<name>A0A370DV02_9GAMM</name>
<accession>A0A370DV02</accession>
<dbReference type="GO" id="GO:0005829">
    <property type="term" value="C:cytosol"/>
    <property type="evidence" value="ECO:0007669"/>
    <property type="project" value="TreeGrafter"/>
</dbReference>
<comment type="caution">
    <text evidence="5">The sequence shown here is derived from an EMBL/GenBank/DDBJ whole genome shotgun (WGS) entry which is preliminary data.</text>
</comment>
<feature type="domain" description="HotDog ACOT-type" evidence="4">
    <location>
        <begin position="1"/>
        <end position="110"/>
    </location>
</feature>
<dbReference type="SUPFAM" id="SSF54637">
    <property type="entry name" value="Thioesterase/thiol ester dehydrase-isomerase"/>
    <property type="match status" value="1"/>
</dbReference>
<evidence type="ECO:0000256" key="3">
    <source>
        <dbReference type="PROSITE-ProRule" id="PRU01106"/>
    </source>
</evidence>
<dbReference type="InterPro" id="IPR040170">
    <property type="entry name" value="Cytosol_ACT"/>
</dbReference>
<evidence type="ECO:0000313" key="5">
    <source>
        <dbReference type="EMBL" id="RDH88209.1"/>
    </source>
</evidence>
<reference evidence="5 6" key="1">
    <citation type="journal article" date="2018" name="ISME J.">
        <title>Endosymbiont genomes yield clues of tubeworm success.</title>
        <authorList>
            <person name="Li Y."/>
            <person name="Liles M.R."/>
            <person name="Halanych K.M."/>
        </authorList>
    </citation>
    <scope>NUCLEOTIDE SEQUENCE [LARGE SCALE GENOMIC DNA]</scope>
    <source>
        <strain evidence="5">A1462</strain>
    </source>
</reference>
<dbReference type="InterPro" id="IPR006683">
    <property type="entry name" value="Thioestr_dom"/>
</dbReference>
<dbReference type="PANTHER" id="PTHR11049:SF24">
    <property type="entry name" value="CYTOSOLIC ACYL COENZYME A THIOESTER HYDROLASE"/>
    <property type="match status" value="1"/>
</dbReference>
<keyword evidence="2 3" id="KW-0378">Hydrolase</keyword>
<dbReference type="EMBL" id="QFXE01000002">
    <property type="protein sequence ID" value="RDH88209.1"/>
    <property type="molecule type" value="Genomic_DNA"/>
</dbReference>
<dbReference type="PROSITE" id="PS51770">
    <property type="entry name" value="HOTDOG_ACOT"/>
    <property type="match status" value="1"/>
</dbReference>
<keyword evidence="6" id="KW-1185">Reference proteome</keyword>
<dbReference type="GO" id="GO:0006637">
    <property type="term" value="P:acyl-CoA metabolic process"/>
    <property type="evidence" value="ECO:0007669"/>
    <property type="project" value="TreeGrafter"/>
</dbReference>
<evidence type="ECO:0000313" key="6">
    <source>
        <dbReference type="Proteomes" id="UP000254771"/>
    </source>
</evidence>
<dbReference type="GO" id="GO:0052816">
    <property type="term" value="F:long-chain fatty acyl-CoA hydrolase activity"/>
    <property type="evidence" value="ECO:0007669"/>
    <property type="project" value="TreeGrafter"/>
</dbReference>